<dbReference type="HOGENOM" id="CLU_1747764_0_0_5"/>
<dbReference type="InterPro" id="IPR049484">
    <property type="entry name" value="Rv0078-like_C"/>
</dbReference>
<proteinExistence type="predicted"/>
<evidence type="ECO:0000313" key="3">
    <source>
        <dbReference type="Proteomes" id="UP000004386"/>
    </source>
</evidence>
<dbReference type="EMBL" id="ACQA01000002">
    <property type="protein sequence ID" value="EEQ94630.1"/>
    <property type="molecule type" value="Genomic_DNA"/>
</dbReference>
<dbReference type="Pfam" id="PF21351">
    <property type="entry name" value="TetR_C_41"/>
    <property type="match status" value="1"/>
</dbReference>
<dbReference type="Gene3D" id="1.10.357.10">
    <property type="entry name" value="Tetracycline Repressor, domain 2"/>
    <property type="match status" value="1"/>
</dbReference>
<feature type="domain" description="Transcriptional regulator Rv0078-like C-terminal" evidence="1">
    <location>
        <begin position="1"/>
        <end position="76"/>
    </location>
</feature>
<gene>
    <name evidence="2" type="ORF">OINT_2001872</name>
</gene>
<sequence length="149" mass="17131">MALDPRMRRTASFVEHAFLRDPTQWSTQNACVEVTKQTIGRLIAAQPVRRVDVGTAARLLCGTTVNAVFWVAASEELRFVQPNHRNKRHRQHHHQKTSAMQTARTTMHRLPLLWSICGQWIVASRLLWRANSIKTKRLPVSIALNDIYL</sequence>
<dbReference type="AlphaFoldDB" id="C4WQX1"/>
<name>C4WQX1_9HYPH</name>
<evidence type="ECO:0000313" key="2">
    <source>
        <dbReference type="EMBL" id="EEQ94630.1"/>
    </source>
</evidence>
<protein>
    <submittedName>
        <fullName evidence="2">Transcriptional regulator, TetR family</fullName>
    </submittedName>
</protein>
<comment type="caution">
    <text evidence="2">The sequence shown here is derived from an EMBL/GenBank/DDBJ whole genome shotgun (WGS) entry which is preliminary data.</text>
</comment>
<reference evidence="2 3" key="1">
    <citation type="submission" date="2009-05" db="EMBL/GenBank/DDBJ databases">
        <authorList>
            <person name="Setubal J.C."/>
            <person name="Boyle S."/>
            <person name="Crasta O.R."/>
            <person name="Gillespie J.J."/>
            <person name="Kenyon R.W."/>
            <person name="Lu J."/>
            <person name="Mane S."/>
            <person name="Nagrani S."/>
            <person name="Shallom J.M."/>
            <person name="Shallom S."/>
            <person name="Shukla M."/>
            <person name="Snyder E.E."/>
            <person name="Sobral B.W."/>
            <person name="Wattam A.R."/>
            <person name="Will R."/>
            <person name="Williams K."/>
            <person name="Yoo H."/>
            <person name="Munk C."/>
            <person name="Tapia R."/>
            <person name="Green L."/>
            <person name="Rogers Y."/>
            <person name="Detter J.C."/>
            <person name="Bruce D."/>
            <person name="Brettin T.S."/>
            <person name="Tsolis R."/>
        </authorList>
    </citation>
    <scope>NUCLEOTIDE SEQUENCE [LARGE SCALE GENOMIC DNA]</scope>
    <source>
        <strain evidence="2 3">LMG 3301</strain>
    </source>
</reference>
<evidence type="ECO:0000259" key="1">
    <source>
        <dbReference type="Pfam" id="PF21351"/>
    </source>
</evidence>
<accession>C4WQX1</accession>
<dbReference type="Proteomes" id="UP000004386">
    <property type="component" value="Unassembled WGS sequence"/>
</dbReference>
<organism evidence="2 3">
    <name type="scientific">Brucella intermedia LMG 3301</name>
    <dbReference type="NCBI Taxonomy" id="641118"/>
    <lineage>
        <taxon>Bacteria</taxon>
        <taxon>Pseudomonadati</taxon>
        <taxon>Pseudomonadota</taxon>
        <taxon>Alphaproteobacteria</taxon>
        <taxon>Hyphomicrobiales</taxon>
        <taxon>Brucellaceae</taxon>
        <taxon>Brucella/Ochrobactrum group</taxon>
        <taxon>Brucella</taxon>
    </lineage>
</organism>